<comment type="caution">
    <text evidence="7">The sequence shown here is derived from an EMBL/GenBank/DDBJ whole genome shotgun (WGS) entry which is preliminary data.</text>
</comment>
<dbReference type="InterPro" id="IPR050307">
    <property type="entry name" value="Sterol_Desaturase_Related"/>
</dbReference>
<evidence type="ECO:0000256" key="5">
    <source>
        <dbReference type="SAM" id="Phobius"/>
    </source>
</evidence>
<dbReference type="PANTHER" id="PTHR11863">
    <property type="entry name" value="STEROL DESATURASE"/>
    <property type="match status" value="1"/>
</dbReference>
<dbReference type="AlphaFoldDB" id="A0A9W7GQ38"/>
<organism evidence="7 8">
    <name type="scientific">Triparma columacea</name>
    <dbReference type="NCBI Taxonomy" id="722753"/>
    <lineage>
        <taxon>Eukaryota</taxon>
        <taxon>Sar</taxon>
        <taxon>Stramenopiles</taxon>
        <taxon>Ochrophyta</taxon>
        <taxon>Bolidophyceae</taxon>
        <taxon>Parmales</taxon>
        <taxon>Triparmaceae</taxon>
        <taxon>Triparma</taxon>
    </lineage>
</organism>
<evidence type="ECO:0000259" key="6">
    <source>
        <dbReference type="Pfam" id="PF04116"/>
    </source>
</evidence>
<feature type="transmembrane region" description="Helical" evidence="5">
    <location>
        <begin position="184"/>
        <end position="207"/>
    </location>
</feature>
<dbReference type="InterPro" id="IPR006694">
    <property type="entry name" value="Fatty_acid_hydroxylase"/>
</dbReference>
<feature type="domain" description="Fatty acid hydroxylase" evidence="6">
    <location>
        <begin position="110"/>
        <end position="245"/>
    </location>
</feature>
<evidence type="ECO:0000256" key="4">
    <source>
        <dbReference type="ARBA" id="ARBA00023136"/>
    </source>
</evidence>
<accession>A0A9W7GQ38</accession>
<keyword evidence="2 5" id="KW-0812">Transmembrane</keyword>
<evidence type="ECO:0000313" key="8">
    <source>
        <dbReference type="Proteomes" id="UP001165065"/>
    </source>
</evidence>
<protein>
    <recommendedName>
        <fullName evidence="6">Fatty acid hydroxylase domain-containing protein</fullName>
    </recommendedName>
</protein>
<dbReference type="GO" id="GO:0008610">
    <property type="term" value="P:lipid biosynthetic process"/>
    <property type="evidence" value="ECO:0007669"/>
    <property type="project" value="InterPro"/>
</dbReference>
<dbReference type="GO" id="GO:0005506">
    <property type="term" value="F:iron ion binding"/>
    <property type="evidence" value="ECO:0007669"/>
    <property type="project" value="InterPro"/>
</dbReference>
<feature type="transmembrane region" description="Helical" evidence="5">
    <location>
        <begin position="106"/>
        <end position="123"/>
    </location>
</feature>
<feature type="transmembrane region" description="Helical" evidence="5">
    <location>
        <begin position="66"/>
        <end position="86"/>
    </location>
</feature>
<feature type="transmembrane region" description="Helical" evidence="5">
    <location>
        <begin position="34"/>
        <end position="54"/>
    </location>
</feature>
<keyword evidence="8" id="KW-1185">Reference proteome</keyword>
<evidence type="ECO:0000256" key="1">
    <source>
        <dbReference type="ARBA" id="ARBA00004370"/>
    </source>
</evidence>
<feature type="transmembrane region" description="Helical" evidence="5">
    <location>
        <begin position="160"/>
        <end position="178"/>
    </location>
</feature>
<evidence type="ECO:0000256" key="2">
    <source>
        <dbReference type="ARBA" id="ARBA00022692"/>
    </source>
</evidence>
<reference evidence="8" key="1">
    <citation type="journal article" date="2023" name="Commun. Biol.">
        <title>Genome analysis of Parmales, the sister group of diatoms, reveals the evolutionary specialization of diatoms from phago-mixotrophs to photoautotrophs.</title>
        <authorList>
            <person name="Ban H."/>
            <person name="Sato S."/>
            <person name="Yoshikawa S."/>
            <person name="Yamada K."/>
            <person name="Nakamura Y."/>
            <person name="Ichinomiya M."/>
            <person name="Sato N."/>
            <person name="Blanc-Mathieu R."/>
            <person name="Endo H."/>
            <person name="Kuwata A."/>
            <person name="Ogata H."/>
        </authorList>
    </citation>
    <scope>NUCLEOTIDE SEQUENCE [LARGE SCALE GENOMIC DNA]</scope>
</reference>
<dbReference type="EMBL" id="BRYA01000453">
    <property type="protein sequence ID" value="GMI49009.1"/>
    <property type="molecule type" value="Genomic_DNA"/>
</dbReference>
<dbReference type="Proteomes" id="UP001165065">
    <property type="component" value="Unassembled WGS sequence"/>
</dbReference>
<keyword evidence="4 5" id="KW-0472">Membrane</keyword>
<sequence>MVLELLKNPPQHTGKFLTWAICVPFFMPKTAEEMWPFMTIGIAFCLMLHHFMPNKFAATLTMNDRFVIWTNLFMTAAYAKVYIHYASLTGHLVPVASYKDIPPHEVLYILLFILSDEVIFFLVHKWAHTKSVYGSWWYGHKMHHKFLNTSAWTSFYANPVDHFLSVLTAALFLPMLMMRNGVDISVPILTAFMFGAVTTFVGSHHCVVVEDTKGKIKAGGGDHLTHHQKFTVNYGNFAYFDYWYGSYYGKKFDSWKKGKKSA</sequence>
<proteinExistence type="predicted"/>
<evidence type="ECO:0000313" key="7">
    <source>
        <dbReference type="EMBL" id="GMI49009.1"/>
    </source>
</evidence>
<gene>
    <name evidence="7" type="ORF">TrCOL_g12578</name>
</gene>
<comment type="subcellular location">
    <subcellularLocation>
        <location evidence="1">Membrane</location>
    </subcellularLocation>
</comment>
<keyword evidence="3 5" id="KW-1133">Transmembrane helix</keyword>
<dbReference type="Pfam" id="PF04116">
    <property type="entry name" value="FA_hydroxylase"/>
    <property type="match status" value="1"/>
</dbReference>
<evidence type="ECO:0000256" key="3">
    <source>
        <dbReference type="ARBA" id="ARBA00022989"/>
    </source>
</evidence>
<dbReference type="OrthoDB" id="408954at2759"/>
<dbReference type="GO" id="GO:0016020">
    <property type="term" value="C:membrane"/>
    <property type="evidence" value="ECO:0007669"/>
    <property type="project" value="UniProtKB-SubCell"/>
</dbReference>
<dbReference type="GO" id="GO:0016491">
    <property type="term" value="F:oxidoreductase activity"/>
    <property type="evidence" value="ECO:0007669"/>
    <property type="project" value="InterPro"/>
</dbReference>
<name>A0A9W7GQ38_9STRA</name>